<protein>
    <recommendedName>
        <fullName evidence="2">VWFA domain-containing protein</fullName>
    </recommendedName>
</protein>
<dbReference type="InterPro" id="IPR051266">
    <property type="entry name" value="CLCR"/>
</dbReference>
<evidence type="ECO:0000256" key="1">
    <source>
        <dbReference type="SAM" id="MobiDB-lite"/>
    </source>
</evidence>
<dbReference type="RefSeq" id="XP_007724582.1">
    <property type="nucleotide sequence ID" value="XM_007726392.1"/>
</dbReference>
<evidence type="ECO:0000313" key="3">
    <source>
        <dbReference type="EMBL" id="EXJ88576.1"/>
    </source>
</evidence>
<reference evidence="3 4" key="1">
    <citation type="submission" date="2013-03" db="EMBL/GenBank/DDBJ databases">
        <title>The Genome Sequence of Capronia coronata CBS 617.96.</title>
        <authorList>
            <consortium name="The Broad Institute Genomics Platform"/>
            <person name="Cuomo C."/>
            <person name="de Hoog S."/>
            <person name="Gorbushina A."/>
            <person name="Walker B."/>
            <person name="Young S.K."/>
            <person name="Zeng Q."/>
            <person name="Gargeya S."/>
            <person name="Fitzgerald M."/>
            <person name="Haas B."/>
            <person name="Abouelleil A."/>
            <person name="Allen A.W."/>
            <person name="Alvarado L."/>
            <person name="Arachchi H.M."/>
            <person name="Berlin A.M."/>
            <person name="Chapman S.B."/>
            <person name="Gainer-Dewar J."/>
            <person name="Goldberg J."/>
            <person name="Griggs A."/>
            <person name="Gujja S."/>
            <person name="Hansen M."/>
            <person name="Howarth C."/>
            <person name="Imamovic A."/>
            <person name="Ireland A."/>
            <person name="Larimer J."/>
            <person name="McCowan C."/>
            <person name="Murphy C."/>
            <person name="Pearson M."/>
            <person name="Poon T.W."/>
            <person name="Priest M."/>
            <person name="Roberts A."/>
            <person name="Saif S."/>
            <person name="Shea T."/>
            <person name="Sisk P."/>
            <person name="Sykes S."/>
            <person name="Wortman J."/>
            <person name="Nusbaum C."/>
            <person name="Birren B."/>
        </authorList>
    </citation>
    <scope>NUCLEOTIDE SEQUENCE [LARGE SCALE GENOMIC DNA]</scope>
    <source>
        <strain evidence="3 4">CBS 617.96</strain>
    </source>
</reference>
<sequence length="729" mass="79745">MDRGKSRNDESADDFIMIDDDHNLPFRPRSAAPEETVAVELHPLDNSDAFIVSVQTPKIPKDGGKRASCDVVLVIDVSGSMRGAAPVPEAENEDEKEAAGLSILDLTKHAARTVLETLGKDDRLAIVTFSDDAKIVQKLVQMTPQGKQTAWKRIDGLQTESCTNLWAGIRCGLEVFEQTKSMGNIQGLFVLTDGMPNHMCPQQGYVAKLEPMLSKLAEEKACTPTIHTFGFGYSLKPGLMPSIAEVGNGAYSFIPDAGMIGTVFVHSVANLYTTLGTSATLKLEVPKRLTLQPTPGIAFEPGRKGIKLNLGNLQYGQSRDLVVACSGIAADAVIHANLDYKLPNGDSQTYQSVAYFSEKTQLRPAIVDYHMSRAQICGFLSSLFPVKKNGEHGTLQDKKEVTQARSRLDAVVSAIQSLQTKHDPLVKALLEDLVGDDPAGQISKALMWSDQKNYWMKWGRHYLPSLLHAHQRQICNTFKDPGPLMYGKDSPLFIQCRAELDAAFDNLPPPKPSRPLRVVPVYDRNGTMTGTRTRAHRQVSMGSYNSNTAPCFEGDSRVTTADGSAIPIKHLTAGISVWTPMGARRVVAVVKTRVRYQDGGQLCRVGKLLVTPWHPLKHDGRWVFPQEIAADTEAFQGDVYSILLTPSRHAAAHAIEVGGQICVTMGHGITRRLHDARSHAFFGNYRRVMMSLSRLPKGKYGHLKCGGLQRNVVTGLACGFMPPQASKTG</sequence>
<dbReference type="InterPro" id="IPR036465">
    <property type="entry name" value="vWFA_dom_sf"/>
</dbReference>
<dbReference type="Gene3D" id="3.40.50.410">
    <property type="entry name" value="von Willebrand factor, type A domain"/>
    <property type="match status" value="1"/>
</dbReference>
<dbReference type="InterPro" id="IPR036844">
    <property type="entry name" value="Hint_dom_sf"/>
</dbReference>
<dbReference type="CDD" id="cd00081">
    <property type="entry name" value="Hint"/>
    <property type="match status" value="1"/>
</dbReference>
<feature type="region of interest" description="Disordered" evidence="1">
    <location>
        <begin position="1"/>
        <end position="22"/>
    </location>
</feature>
<dbReference type="AlphaFoldDB" id="W9YH32"/>
<dbReference type="SUPFAM" id="SSF53300">
    <property type="entry name" value="vWA-like"/>
    <property type="match status" value="1"/>
</dbReference>
<dbReference type="HOGENOM" id="CLU_013635_0_0_1"/>
<organism evidence="3 4">
    <name type="scientific">Capronia coronata CBS 617.96</name>
    <dbReference type="NCBI Taxonomy" id="1182541"/>
    <lineage>
        <taxon>Eukaryota</taxon>
        <taxon>Fungi</taxon>
        <taxon>Dikarya</taxon>
        <taxon>Ascomycota</taxon>
        <taxon>Pezizomycotina</taxon>
        <taxon>Eurotiomycetes</taxon>
        <taxon>Chaetothyriomycetidae</taxon>
        <taxon>Chaetothyriales</taxon>
        <taxon>Herpotrichiellaceae</taxon>
        <taxon>Capronia</taxon>
    </lineage>
</organism>
<gene>
    <name evidence="3" type="ORF">A1O1_05506</name>
</gene>
<dbReference type="PANTHER" id="PTHR10579:SF156">
    <property type="entry name" value="VWFA DOMAIN-CONTAINING PROTEIN"/>
    <property type="match status" value="1"/>
</dbReference>
<dbReference type="STRING" id="1182541.W9YH32"/>
<dbReference type="eggNOG" id="ENOG502REND">
    <property type="taxonomic scope" value="Eukaryota"/>
</dbReference>
<dbReference type="InterPro" id="IPR039510">
    <property type="entry name" value="Vint_dom"/>
</dbReference>
<dbReference type="Pfam" id="PF14624">
    <property type="entry name" value="Vwaint"/>
    <property type="match status" value="1"/>
</dbReference>
<feature type="compositionally biased region" description="Basic and acidic residues" evidence="1">
    <location>
        <begin position="1"/>
        <end position="10"/>
    </location>
</feature>
<feature type="domain" description="VWFA" evidence="2">
    <location>
        <begin position="70"/>
        <end position="268"/>
    </location>
</feature>
<evidence type="ECO:0000313" key="4">
    <source>
        <dbReference type="Proteomes" id="UP000019484"/>
    </source>
</evidence>
<dbReference type="PROSITE" id="PS50234">
    <property type="entry name" value="VWFA"/>
    <property type="match status" value="1"/>
</dbReference>
<accession>W9YH32</accession>
<dbReference type="PANTHER" id="PTHR10579">
    <property type="entry name" value="CALCIUM-ACTIVATED CHLORIDE CHANNEL REGULATOR"/>
    <property type="match status" value="1"/>
</dbReference>
<dbReference type="SUPFAM" id="SSF51294">
    <property type="entry name" value="Hedgehog/intein (Hint) domain"/>
    <property type="match status" value="1"/>
</dbReference>
<dbReference type="EMBL" id="AMWN01000004">
    <property type="protein sequence ID" value="EXJ88576.1"/>
    <property type="molecule type" value="Genomic_DNA"/>
</dbReference>
<name>W9YH32_9EURO</name>
<dbReference type="Pfam" id="PF14623">
    <property type="entry name" value="Vint"/>
    <property type="match status" value="1"/>
</dbReference>
<dbReference type="InterPro" id="IPR002035">
    <property type="entry name" value="VWF_A"/>
</dbReference>
<dbReference type="InterPro" id="IPR032838">
    <property type="entry name" value="Vwaint_dom"/>
</dbReference>
<dbReference type="OrthoDB" id="10264538at2759"/>
<keyword evidence="4" id="KW-1185">Reference proteome</keyword>
<dbReference type="Pfam" id="PF13519">
    <property type="entry name" value="VWA_2"/>
    <property type="match status" value="1"/>
</dbReference>
<dbReference type="SMART" id="SM00327">
    <property type="entry name" value="VWA"/>
    <property type="match status" value="1"/>
</dbReference>
<comment type="caution">
    <text evidence="3">The sequence shown here is derived from an EMBL/GenBank/DDBJ whole genome shotgun (WGS) entry which is preliminary data.</text>
</comment>
<dbReference type="GeneID" id="19160381"/>
<dbReference type="Proteomes" id="UP000019484">
    <property type="component" value="Unassembled WGS sequence"/>
</dbReference>
<proteinExistence type="predicted"/>
<evidence type="ECO:0000259" key="2">
    <source>
        <dbReference type="PROSITE" id="PS50234"/>
    </source>
</evidence>